<organism evidence="8 9">
    <name type="scientific">Flavobacterium quisquiliarum</name>
    <dbReference type="NCBI Taxonomy" id="1834436"/>
    <lineage>
        <taxon>Bacteria</taxon>
        <taxon>Pseudomonadati</taxon>
        <taxon>Bacteroidota</taxon>
        <taxon>Flavobacteriia</taxon>
        <taxon>Flavobacteriales</taxon>
        <taxon>Flavobacteriaceae</taxon>
        <taxon>Flavobacterium</taxon>
    </lineage>
</organism>
<evidence type="ECO:0000259" key="7">
    <source>
        <dbReference type="Pfam" id="PF14322"/>
    </source>
</evidence>
<evidence type="ECO:0000259" key="6">
    <source>
        <dbReference type="Pfam" id="PF07980"/>
    </source>
</evidence>
<comment type="similarity">
    <text evidence="2">Belongs to the SusD family.</text>
</comment>
<dbReference type="Proteomes" id="UP001595719">
    <property type="component" value="Unassembled WGS sequence"/>
</dbReference>
<protein>
    <submittedName>
        <fullName evidence="8">RagB/SusD family nutrient uptake outer membrane protein</fullName>
    </submittedName>
</protein>
<dbReference type="InterPro" id="IPR011990">
    <property type="entry name" value="TPR-like_helical_dom_sf"/>
</dbReference>
<gene>
    <name evidence="8" type="ORF">ACFOY0_16440</name>
</gene>
<keyword evidence="9" id="KW-1185">Reference proteome</keyword>
<feature type="domain" description="SusD-like N-terminal" evidence="7">
    <location>
        <begin position="22"/>
        <end position="215"/>
    </location>
</feature>
<name>A0ABV8WBC8_9FLAO</name>
<keyword evidence="5" id="KW-0998">Cell outer membrane</keyword>
<reference evidence="9" key="1">
    <citation type="journal article" date="2019" name="Int. J. Syst. Evol. Microbiol.">
        <title>The Global Catalogue of Microorganisms (GCM) 10K type strain sequencing project: providing services to taxonomists for standard genome sequencing and annotation.</title>
        <authorList>
            <consortium name="The Broad Institute Genomics Platform"/>
            <consortium name="The Broad Institute Genome Sequencing Center for Infectious Disease"/>
            <person name="Wu L."/>
            <person name="Ma J."/>
        </authorList>
    </citation>
    <scope>NUCLEOTIDE SEQUENCE [LARGE SCALE GENOMIC DNA]</scope>
    <source>
        <strain evidence="9">CGMCC 1.15345</strain>
    </source>
</reference>
<dbReference type="Gene3D" id="1.25.40.390">
    <property type="match status" value="1"/>
</dbReference>
<evidence type="ECO:0000313" key="9">
    <source>
        <dbReference type="Proteomes" id="UP001595719"/>
    </source>
</evidence>
<evidence type="ECO:0000256" key="3">
    <source>
        <dbReference type="ARBA" id="ARBA00022729"/>
    </source>
</evidence>
<dbReference type="EMBL" id="JBHSCO010000005">
    <property type="protein sequence ID" value="MFC4392591.1"/>
    <property type="molecule type" value="Genomic_DNA"/>
</dbReference>
<evidence type="ECO:0000256" key="2">
    <source>
        <dbReference type="ARBA" id="ARBA00006275"/>
    </source>
</evidence>
<sequence>MNLIRKTIVGLALVIGFGSCDDYLDKEPLSDYLSSNFYNNEAAIKQGANGAYQGLYMETSQLPFFTLYDMYTPMGIERADNSSIGVNNVVLENNFMVESQWANFYKGVARANTVLEGSAPYINSLSDKAKQYIAEVKVIRATHYHYLTSLYGDVPFFTKSVTAEEQKAIARTPWTEIVDYLLNDLEEASAQLPWQADEFGRIDRSYALGLKARMALYAGSWCKEGFGEKGVKDPAKAAVYFDIAAQTAKRIMAESGRALDPNFDDLFTRAGQLTPAAKKENIFALAYSDQASKKTHYQSFGEMARTVGGQSGRFPTQLLVDTYEMANGKRIDEPGSGYDPKKPFANRDPRLKLTIYTHQDHIIANSGGVKQNILMELYKPTTLSFDAAGNSTSISNLDYTGSVAQYGYIQSGVGYLWRKYNYFNDEIVSEPSYNILMMRYAEILLIYAEAKIELNQVDGTVLSAINEVRSRVNMPGTTSSDPVRLRQLVRRERKVELARETGLHFFDMRRWRTGALENAEKTYGFPLATGVNAATNTYPDGYTQVTADMVPTYGGAGSDRDLNDLALYAAFGSKLRQRDADRPNNWKDRYYLWPIPQTERNKAPWLSQNDGYGQ</sequence>
<proteinExistence type="inferred from homology"/>
<comment type="caution">
    <text evidence="8">The sequence shown here is derived from an EMBL/GenBank/DDBJ whole genome shotgun (WGS) entry which is preliminary data.</text>
</comment>
<evidence type="ECO:0000256" key="1">
    <source>
        <dbReference type="ARBA" id="ARBA00004442"/>
    </source>
</evidence>
<dbReference type="InterPro" id="IPR012944">
    <property type="entry name" value="SusD_RagB_dom"/>
</dbReference>
<evidence type="ECO:0000256" key="4">
    <source>
        <dbReference type="ARBA" id="ARBA00023136"/>
    </source>
</evidence>
<dbReference type="RefSeq" id="WP_179006375.1">
    <property type="nucleotide sequence ID" value="NZ_JBHSCO010000005.1"/>
</dbReference>
<keyword evidence="4" id="KW-0472">Membrane</keyword>
<dbReference type="Pfam" id="PF14322">
    <property type="entry name" value="SusD-like_3"/>
    <property type="match status" value="1"/>
</dbReference>
<keyword evidence="3" id="KW-0732">Signal</keyword>
<evidence type="ECO:0000256" key="5">
    <source>
        <dbReference type="ARBA" id="ARBA00023237"/>
    </source>
</evidence>
<dbReference type="InterPro" id="IPR033985">
    <property type="entry name" value="SusD-like_N"/>
</dbReference>
<dbReference type="SUPFAM" id="SSF48452">
    <property type="entry name" value="TPR-like"/>
    <property type="match status" value="1"/>
</dbReference>
<dbReference type="Pfam" id="PF07980">
    <property type="entry name" value="SusD_RagB"/>
    <property type="match status" value="1"/>
</dbReference>
<accession>A0ABV8WBC8</accession>
<comment type="subcellular location">
    <subcellularLocation>
        <location evidence="1">Cell outer membrane</location>
    </subcellularLocation>
</comment>
<dbReference type="PROSITE" id="PS51257">
    <property type="entry name" value="PROKAR_LIPOPROTEIN"/>
    <property type="match status" value="1"/>
</dbReference>
<evidence type="ECO:0000313" key="8">
    <source>
        <dbReference type="EMBL" id="MFC4392591.1"/>
    </source>
</evidence>
<feature type="domain" description="RagB/SusD" evidence="6">
    <location>
        <begin position="279"/>
        <end position="612"/>
    </location>
</feature>